<dbReference type="OrthoDB" id="4321958at2759"/>
<dbReference type="RefSeq" id="XP_027200315.1">
    <property type="nucleotide sequence ID" value="XM_027344514.1"/>
</dbReference>
<name>A0A6P6Y4W2_DERPT</name>
<keyword evidence="2" id="KW-0812">Transmembrane</keyword>
<feature type="transmembrane region" description="Helical" evidence="2">
    <location>
        <begin position="7"/>
        <end position="28"/>
    </location>
</feature>
<proteinExistence type="predicted"/>
<dbReference type="CTD" id="35901"/>
<dbReference type="Proteomes" id="UP000515146">
    <property type="component" value="Unplaced"/>
</dbReference>
<feature type="compositionally biased region" description="Low complexity" evidence="1">
    <location>
        <begin position="70"/>
        <end position="86"/>
    </location>
</feature>
<feature type="compositionally biased region" description="Low complexity" evidence="1">
    <location>
        <begin position="45"/>
        <end position="60"/>
    </location>
</feature>
<keyword evidence="2" id="KW-1133">Transmembrane helix</keyword>
<protein>
    <submittedName>
        <fullName evidence="4">Uncharacterized protein LOC113794389</fullName>
    </submittedName>
</protein>
<evidence type="ECO:0000313" key="4">
    <source>
        <dbReference type="RefSeq" id="XP_027200315.1"/>
    </source>
</evidence>
<evidence type="ECO:0000256" key="2">
    <source>
        <dbReference type="SAM" id="Phobius"/>
    </source>
</evidence>
<keyword evidence="2" id="KW-0472">Membrane</keyword>
<dbReference type="OMA" id="QSEQCCP"/>
<evidence type="ECO:0000256" key="1">
    <source>
        <dbReference type="SAM" id="MobiDB-lite"/>
    </source>
</evidence>
<sequence length="312" mass="35004">MDVNIRLSLLFKIFRYTLMVITIIIILLNNQINSGLTSAFWTSNSRGSNSRSSNINSINNLGDTTRLRSSQHQQQHHSFYNQNQNNHYKSRDMQLEDILSQGEEKCLQKPCVQSEQCCPGSVCVDLHSHSSSSLSSMNNNKQRPVTTGTCLPIYGVNEGDSCTDDGDCETGLRCMPQTILIFNDDNDGRLLLPSSSSSSSSSSSLQSSSIINSHQQHLHQLKNQQQRICQPPGQEMVKKQFNAECTTSSECDASHGLCCQLIKRHRMSSRKACLFFSEPKICLGPVDVTFARPANTFYYKPNERDYFRANIG</sequence>
<evidence type="ECO:0000313" key="3">
    <source>
        <dbReference type="Proteomes" id="UP000515146"/>
    </source>
</evidence>
<reference evidence="4" key="1">
    <citation type="submission" date="2025-08" db="UniProtKB">
        <authorList>
            <consortium name="RefSeq"/>
        </authorList>
    </citation>
    <scope>IDENTIFICATION</scope>
    <source>
        <strain evidence="4">Airmid</strain>
    </source>
</reference>
<accession>A0A6P6Y4W2</accession>
<gene>
    <name evidence="4" type="primary">LOC113794389</name>
</gene>
<feature type="region of interest" description="Disordered" evidence="1">
    <location>
        <begin position="45"/>
        <end position="86"/>
    </location>
</feature>
<dbReference type="KEGG" id="dpte:113794389"/>
<organism evidence="3 4">
    <name type="scientific">Dermatophagoides pteronyssinus</name>
    <name type="common">European house dust mite</name>
    <dbReference type="NCBI Taxonomy" id="6956"/>
    <lineage>
        <taxon>Eukaryota</taxon>
        <taxon>Metazoa</taxon>
        <taxon>Ecdysozoa</taxon>
        <taxon>Arthropoda</taxon>
        <taxon>Chelicerata</taxon>
        <taxon>Arachnida</taxon>
        <taxon>Acari</taxon>
        <taxon>Acariformes</taxon>
        <taxon>Sarcoptiformes</taxon>
        <taxon>Astigmata</taxon>
        <taxon>Psoroptidia</taxon>
        <taxon>Analgoidea</taxon>
        <taxon>Pyroglyphidae</taxon>
        <taxon>Dermatophagoidinae</taxon>
        <taxon>Dermatophagoides</taxon>
    </lineage>
</organism>
<dbReference type="AlphaFoldDB" id="A0A6P6Y4W2"/>
<keyword evidence="3" id="KW-1185">Reference proteome</keyword>
<dbReference type="InParanoid" id="A0A6P6Y4W2"/>